<feature type="compositionally biased region" description="Low complexity" evidence="6">
    <location>
        <begin position="7"/>
        <end position="18"/>
    </location>
</feature>
<dbReference type="EMBL" id="GG663743">
    <property type="protein sequence ID" value="EEH54616.1"/>
    <property type="molecule type" value="Genomic_DNA"/>
</dbReference>
<sequence>MLRRAALRAGASSGLCGSTSTRTRGFASSGASQLGWFGLGGASADDASSAAVAETAADAARVGETATGELSTTASTSAFSFDAIPDVVGHAASALAHAHDLSGLPWWITIGASAVAVRLALLPAAVRQAKAGALVTAAVARAKGPDGKPPRSMRDIYNAASELRRRTNGVAVGWLIAGPLVQLPVFFVAVLGVRRLAQQPDIGLELGGAAWFTDLTLAAVDLSTATAPMGLMGAALPCATAAALFANVHRSLGPAAAAAPAAATLKLFVEWLTVPTLMIGMQLPHAIHMYWLPASLSALAQGAFMRTPEGRRALGIDPDFAAAARYTAKEQAAAGLNLSRALDADEVRWLRDAAQARADKKIEDALRMLERAAARMPAPEAEEEPPRADAAGDGDTLDAAAGETKTSRGKAPPLTVSASAHPTVLYALAQTRMVLKLWKDAANAYELSAKMEVNAERRAMAFAGAGVARANVGDLAAAATALDAAIALNDKDVSSMISLAAVRKRSGDLKGAFEVLERAAKIAPEVRERFIAPLEKETARGGKKGGNARASSGGHKVKGAGREKNAHEGGRNGGRGDNDRRT</sequence>
<keyword evidence="9" id="KW-1185">Reference proteome</keyword>
<accession>C1MZJ8</accession>
<feature type="region of interest" description="Disordered" evidence="6">
    <location>
        <begin position="534"/>
        <end position="582"/>
    </location>
</feature>
<feature type="region of interest" description="Disordered" evidence="6">
    <location>
        <begin position="1"/>
        <end position="22"/>
    </location>
</feature>
<protein>
    <submittedName>
        <fullName evidence="8">Cytochrome oxidase biogenesis family</fullName>
    </submittedName>
</protein>
<dbReference type="RefSeq" id="XP_003060966.1">
    <property type="nucleotide sequence ID" value="XM_003060920.1"/>
</dbReference>
<keyword evidence="5 7" id="KW-0472">Membrane</keyword>
<dbReference type="PANTHER" id="PTHR12428">
    <property type="entry name" value="OXA1"/>
    <property type="match status" value="1"/>
</dbReference>
<dbReference type="Proteomes" id="UP000001876">
    <property type="component" value="Unassembled WGS sequence"/>
</dbReference>
<feature type="region of interest" description="Disordered" evidence="6">
    <location>
        <begin position="374"/>
        <end position="415"/>
    </location>
</feature>
<proteinExistence type="inferred from homology"/>
<evidence type="ECO:0000256" key="6">
    <source>
        <dbReference type="SAM" id="MobiDB-lite"/>
    </source>
</evidence>
<evidence type="ECO:0000256" key="5">
    <source>
        <dbReference type="ARBA" id="ARBA00023136"/>
    </source>
</evidence>
<dbReference type="KEGG" id="mpp:MICPUCDRAFT_60756"/>
<dbReference type="PANTHER" id="PTHR12428:SF65">
    <property type="entry name" value="CYTOCHROME C OXIDASE ASSEMBLY PROTEIN COX18, MITOCHONDRIAL"/>
    <property type="match status" value="1"/>
</dbReference>
<dbReference type="SUPFAM" id="SSF48452">
    <property type="entry name" value="TPR-like"/>
    <property type="match status" value="1"/>
</dbReference>
<evidence type="ECO:0000256" key="2">
    <source>
        <dbReference type="ARBA" id="ARBA00010583"/>
    </source>
</evidence>
<dbReference type="Gene3D" id="1.25.40.10">
    <property type="entry name" value="Tetratricopeptide repeat domain"/>
    <property type="match status" value="1"/>
</dbReference>
<dbReference type="STRING" id="564608.C1MZJ8"/>
<feature type="compositionally biased region" description="Low complexity" evidence="6">
    <location>
        <begin position="388"/>
        <end position="402"/>
    </location>
</feature>
<dbReference type="GO" id="GO:0032979">
    <property type="term" value="P:protein insertion into mitochondrial inner membrane from matrix"/>
    <property type="evidence" value="ECO:0007669"/>
    <property type="project" value="TreeGrafter"/>
</dbReference>
<evidence type="ECO:0000313" key="8">
    <source>
        <dbReference type="EMBL" id="EEH54616.1"/>
    </source>
</evidence>
<dbReference type="InterPro" id="IPR011990">
    <property type="entry name" value="TPR-like_helical_dom_sf"/>
</dbReference>
<evidence type="ECO:0000256" key="3">
    <source>
        <dbReference type="ARBA" id="ARBA00022692"/>
    </source>
</evidence>
<dbReference type="eggNOG" id="KOG1239">
    <property type="taxonomic scope" value="Eukaryota"/>
</dbReference>
<dbReference type="InterPro" id="IPR001708">
    <property type="entry name" value="YidC/ALB3/OXA1/COX18"/>
</dbReference>
<reference evidence="8 9" key="1">
    <citation type="journal article" date="2009" name="Science">
        <title>Green evolution and dynamic adaptations revealed by genomes of the marine picoeukaryotes Micromonas.</title>
        <authorList>
            <person name="Worden A.Z."/>
            <person name="Lee J.H."/>
            <person name="Mock T."/>
            <person name="Rouze P."/>
            <person name="Simmons M.P."/>
            <person name="Aerts A.L."/>
            <person name="Allen A.E."/>
            <person name="Cuvelier M.L."/>
            <person name="Derelle E."/>
            <person name="Everett M.V."/>
            <person name="Foulon E."/>
            <person name="Grimwood J."/>
            <person name="Gundlach H."/>
            <person name="Henrissat B."/>
            <person name="Napoli C."/>
            <person name="McDonald S.M."/>
            <person name="Parker M.S."/>
            <person name="Rombauts S."/>
            <person name="Salamov A."/>
            <person name="Von Dassow P."/>
            <person name="Badger J.H."/>
            <person name="Coutinho P.M."/>
            <person name="Demir E."/>
            <person name="Dubchak I."/>
            <person name="Gentemann C."/>
            <person name="Eikrem W."/>
            <person name="Gready J.E."/>
            <person name="John U."/>
            <person name="Lanier W."/>
            <person name="Lindquist E.A."/>
            <person name="Lucas S."/>
            <person name="Mayer K.F."/>
            <person name="Moreau H."/>
            <person name="Not F."/>
            <person name="Otillar R."/>
            <person name="Panaud O."/>
            <person name="Pangilinan J."/>
            <person name="Paulsen I."/>
            <person name="Piegu B."/>
            <person name="Poliakov A."/>
            <person name="Robbens S."/>
            <person name="Schmutz J."/>
            <person name="Toulza E."/>
            <person name="Wyss T."/>
            <person name="Zelensky A."/>
            <person name="Zhou K."/>
            <person name="Armbrust E.V."/>
            <person name="Bhattacharya D."/>
            <person name="Goodenough U.W."/>
            <person name="Van de Peer Y."/>
            <person name="Grigoriev I.V."/>
        </authorList>
    </citation>
    <scope>NUCLEOTIDE SEQUENCE [LARGE SCALE GENOMIC DNA]</scope>
    <source>
        <strain evidence="8 9">CCMP1545</strain>
    </source>
</reference>
<feature type="transmembrane region" description="Helical" evidence="7">
    <location>
        <begin position="171"/>
        <end position="193"/>
    </location>
</feature>
<dbReference type="GeneID" id="9686671"/>
<evidence type="ECO:0000256" key="7">
    <source>
        <dbReference type="SAM" id="Phobius"/>
    </source>
</evidence>
<dbReference type="AlphaFoldDB" id="C1MZJ8"/>
<dbReference type="GO" id="GO:0032977">
    <property type="term" value="F:membrane insertase activity"/>
    <property type="evidence" value="ECO:0007669"/>
    <property type="project" value="InterPro"/>
</dbReference>
<dbReference type="OrthoDB" id="2148490at2759"/>
<evidence type="ECO:0000313" key="9">
    <source>
        <dbReference type="Proteomes" id="UP000001876"/>
    </source>
</evidence>
<keyword evidence="3 7" id="KW-0812">Transmembrane</keyword>
<gene>
    <name evidence="8" type="ORF">MICPUCDRAFT_60756</name>
</gene>
<comment type="subcellular location">
    <subcellularLocation>
        <location evidence="1">Membrane</location>
        <topology evidence="1">Multi-pass membrane protein</topology>
    </subcellularLocation>
</comment>
<evidence type="ECO:0000256" key="1">
    <source>
        <dbReference type="ARBA" id="ARBA00004141"/>
    </source>
</evidence>
<evidence type="ECO:0000256" key="4">
    <source>
        <dbReference type="ARBA" id="ARBA00022989"/>
    </source>
</evidence>
<dbReference type="GO" id="GO:0005743">
    <property type="term" value="C:mitochondrial inner membrane"/>
    <property type="evidence" value="ECO:0007669"/>
    <property type="project" value="TreeGrafter"/>
</dbReference>
<feature type="compositionally biased region" description="Basic and acidic residues" evidence="6">
    <location>
        <begin position="560"/>
        <end position="582"/>
    </location>
</feature>
<dbReference type="OMA" id="KLIDACP"/>
<keyword evidence="4 7" id="KW-1133">Transmembrane helix</keyword>
<comment type="similarity">
    <text evidence="2">Belongs to the OXA1/ALB3/YidC (TC 2.A.9.2) family.</text>
</comment>
<name>C1MZJ8_MICPC</name>
<organism evidence="9">
    <name type="scientific">Micromonas pusilla (strain CCMP1545)</name>
    <name type="common">Picoplanktonic green alga</name>
    <dbReference type="NCBI Taxonomy" id="564608"/>
    <lineage>
        <taxon>Eukaryota</taxon>
        <taxon>Viridiplantae</taxon>
        <taxon>Chlorophyta</taxon>
        <taxon>Mamiellophyceae</taxon>
        <taxon>Mamiellales</taxon>
        <taxon>Mamiellaceae</taxon>
        <taxon>Micromonas</taxon>
    </lineage>
</organism>